<dbReference type="GO" id="GO:0016491">
    <property type="term" value="F:oxidoreductase activity"/>
    <property type="evidence" value="ECO:0007669"/>
    <property type="project" value="UniProtKB-KW"/>
</dbReference>
<gene>
    <name evidence="3" type="ORF">HLH34_14315</name>
</gene>
<organism evidence="3 4">
    <name type="scientific">Gluconacetobacter azotocaptans</name>
    <dbReference type="NCBI Taxonomy" id="142834"/>
    <lineage>
        <taxon>Bacteria</taxon>
        <taxon>Pseudomonadati</taxon>
        <taxon>Pseudomonadota</taxon>
        <taxon>Alphaproteobacteria</taxon>
        <taxon>Acetobacterales</taxon>
        <taxon>Acetobacteraceae</taxon>
        <taxon>Gluconacetobacter</taxon>
    </lineage>
</organism>
<dbReference type="Pfam" id="PF01266">
    <property type="entry name" value="DAO"/>
    <property type="match status" value="1"/>
</dbReference>
<evidence type="ECO:0000313" key="4">
    <source>
        <dbReference type="Proteomes" id="UP000555756"/>
    </source>
</evidence>
<dbReference type="RefSeq" id="WP_183120258.1">
    <property type="nucleotide sequence ID" value="NZ_JABEQF010000012.1"/>
</dbReference>
<feature type="domain" description="FAD dependent oxidoreductase" evidence="2">
    <location>
        <begin position="6"/>
        <end position="394"/>
    </location>
</feature>
<reference evidence="3 4" key="1">
    <citation type="submission" date="2020-04" db="EMBL/GenBank/DDBJ databases">
        <title>Description of novel Gluconacetobacter.</title>
        <authorList>
            <person name="Sombolestani A."/>
        </authorList>
    </citation>
    <scope>NUCLEOTIDE SEQUENCE [LARGE SCALE GENOMIC DNA]</scope>
    <source>
        <strain evidence="3 4">LMG 21311</strain>
    </source>
</reference>
<name>A0A7W4JUL0_9PROT</name>
<sequence>MTGRSVIVLGAGMCGVGAAYHLLARGFDVTLVDRGAPGGETSYGNAGLIQRECVEPHAFPRDIRTLLNIALGRGNEARYHVAALPGLVSPLARYWWNSRPAAYRPIVRGYEALIRHSLTAHAPMIAAAGAEDLIARTGWTLMVHSAEALDAEAETARRLSRAFGVNSTVLDAAGFAAAEPAIRRPVAGAIHWTDPWFVRDPGELVARYARLFQRLGGHIATGDAATLRRAGAAWSVDTEGGRIDAASAVVALGPWSDRLLRRFGYRYPLFIKRGYHRHHQGGSGLRAPVLDPQAGTVLAPMARGLRLTTGAEFARLGARPTPVQLARVEARARQLVDLGAPVEPTPWLGNRPCTPDMLPVIGAAPRHAGLWFHFGHAHQGFTLGPATGRLLAELMNGEAPFTDPAPYAAARFG</sequence>
<dbReference type="PANTHER" id="PTHR13847:SF289">
    <property type="entry name" value="GLYCINE OXIDASE"/>
    <property type="match status" value="1"/>
</dbReference>
<proteinExistence type="predicted"/>
<dbReference type="EMBL" id="JABEQF010000012">
    <property type="protein sequence ID" value="MBB2191122.1"/>
    <property type="molecule type" value="Genomic_DNA"/>
</dbReference>
<dbReference type="Gene3D" id="3.50.50.60">
    <property type="entry name" value="FAD/NAD(P)-binding domain"/>
    <property type="match status" value="2"/>
</dbReference>
<dbReference type="AlphaFoldDB" id="A0A7W4JUL0"/>
<evidence type="ECO:0000256" key="1">
    <source>
        <dbReference type="ARBA" id="ARBA00023002"/>
    </source>
</evidence>
<dbReference type="PANTHER" id="PTHR13847">
    <property type="entry name" value="SARCOSINE DEHYDROGENASE-RELATED"/>
    <property type="match status" value="1"/>
</dbReference>
<comment type="caution">
    <text evidence="3">The sequence shown here is derived from an EMBL/GenBank/DDBJ whole genome shotgun (WGS) entry which is preliminary data.</text>
</comment>
<protein>
    <submittedName>
        <fullName evidence="3">FAD-binding oxidoreductase</fullName>
    </submittedName>
</protein>
<evidence type="ECO:0000313" key="3">
    <source>
        <dbReference type="EMBL" id="MBB2191122.1"/>
    </source>
</evidence>
<dbReference type="InterPro" id="IPR036188">
    <property type="entry name" value="FAD/NAD-bd_sf"/>
</dbReference>
<keyword evidence="4" id="KW-1185">Reference proteome</keyword>
<dbReference type="InterPro" id="IPR006076">
    <property type="entry name" value="FAD-dep_OxRdtase"/>
</dbReference>
<evidence type="ECO:0000259" key="2">
    <source>
        <dbReference type="Pfam" id="PF01266"/>
    </source>
</evidence>
<dbReference type="GO" id="GO:0005737">
    <property type="term" value="C:cytoplasm"/>
    <property type="evidence" value="ECO:0007669"/>
    <property type="project" value="TreeGrafter"/>
</dbReference>
<dbReference type="SUPFAM" id="SSF51905">
    <property type="entry name" value="FAD/NAD(P)-binding domain"/>
    <property type="match status" value="1"/>
</dbReference>
<dbReference type="Gene3D" id="3.30.9.10">
    <property type="entry name" value="D-Amino Acid Oxidase, subunit A, domain 2"/>
    <property type="match status" value="1"/>
</dbReference>
<accession>A0A7W4JUL0</accession>
<dbReference type="Proteomes" id="UP000555756">
    <property type="component" value="Unassembled WGS sequence"/>
</dbReference>
<keyword evidence="1" id="KW-0560">Oxidoreductase</keyword>